<keyword evidence="5 7" id="KW-1133">Transmembrane helix</keyword>
<feature type="transmembrane region" description="Helical" evidence="7">
    <location>
        <begin position="152"/>
        <end position="169"/>
    </location>
</feature>
<feature type="domain" description="Glycine transporter" evidence="8">
    <location>
        <begin position="95"/>
        <end position="167"/>
    </location>
</feature>
<protein>
    <submittedName>
        <fullName evidence="9">Uncharacterized membrane protein YeiH</fullName>
    </submittedName>
</protein>
<evidence type="ECO:0000256" key="4">
    <source>
        <dbReference type="ARBA" id="ARBA00022692"/>
    </source>
</evidence>
<feature type="transmembrane region" description="Helical" evidence="7">
    <location>
        <begin position="175"/>
        <end position="192"/>
    </location>
</feature>
<comment type="similarity">
    <text evidence="2">Belongs to the UPF0126 family.</text>
</comment>
<evidence type="ECO:0000256" key="7">
    <source>
        <dbReference type="SAM" id="Phobius"/>
    </source>
</evidence>
<dbReference type="InterPro" id="IPR005115">
    <property type="entry name" value="Gly_transporter"/>
</dbReference>
<dbReference type="OrthoDB" id="9791874at2"/>
<sequence length="210" mass="22648">MTEMQLISALWLVGVLTEAITGALAAGRRRMDLFGVVMVGCATAIGGGTVRDVLLGSYPLIWVEHVEFLVAIAATSLLTVAFAPIMRYLTKLFLTLDAIGLTVFSVIGAQKALTLGFNPLIAVVAGVVTGVFGGIIRDLFCQQIPLVFRKELYAVVSIITAGLYVLLTLANLAPWLVLALCLPFGFGLRLLAIKFNWSMPTFDYQEQSVH</sequence>
<evidence type="ECO:0000256" key="2">
    <source>
        <dbReference type="ARBA" id="ARBA00008193"/>
    </source>
</evidence>
<keyword evidence="3" id="KW-1003">Cell membrane</keyword>
<reference evidence="10" key="1">
    <citation type="submission" date="2016-10" db="EMBL/GenBank/DDBJ databases">
        <authorList>
            <person name="Varghese N."/>
            <person name="Submissions S."/>
        </authorList>
    </citation>
    <scope>NUCLEOTIDE SEQUENCE [LARGE SCALE GENOMIC DNA]</scope>
    <source>
        <strain evidence="10">DSM 23317</strain>
    </source>
</reference>
<evidence type="ECO:0000256" key="3">
    <source>
        <dbReference type="ARBA" id="ARBA00022475"/>
    </source>
</evidence>
<evidence type="ECO:0000256" key="5">
    <source>
        <dbReference type="ARBA" id="ARBA00022989"/>
    </source>
</evidence>
<dbReference type="RefSeq" id="WP_090365069.1">
    <property type="nucleotide sequence ID" value="NZ_FNEM01000006.1"/>
</dbReference>
<feature type="domain" description="Glycine transporter" evidence="8">
    <location>
        <begin position="10"/>
        <end position="83"/>
    </location>
</feature>
<name>A0A1G8SGV8_9GAMM</name>
<evidence type="ECO:0000256" key="1">
    <source>
        <dbReference type="ARBA" id="ARBA00004651"/>
    </source>
</evidence>
<organism evidence="9 10">
    <name type="scientific">Ferrimonas sediminum</name>
    <dbReference type="NCBI Taxonomy" id="718193"/>
    <lineage>
        <taxon>Bacteria</taxon>
        <taxon>Pseudomonadati</taxon>
        <taxon>Pseudomonadota</taxon>
        <taxon>Gammaproteobacteria</taxon>
        <taxon>Alteromonadales</taxon>
        <taxon>Ferrimonadaceae</taxon>
        <taxon>Ferrimonas</taxon>
    </lineage>
</organism>
<feature type="transmembrane region" description="Helical" evidence="7">
    <location>
        <begin position="119"/>
        <end position="140"/>
    </location>
</feature>
<accession>A0A1G8SGV8</accession>
<evidence type="ECO:0000313" key="10">
    <source>
        <dbReference type="Proteomes" id="UP000199527"/>
    </source>
</evidence>
<dbReference type="PANTHER" id="PTHR30506:SF3">
    <property type="entry name" value="UPF0126 INNER MEMBRANE PROTEIN YADS-RELATED"/>
    <property type="match status" value="1"/>
</dbReference>
<comment type="subcellular location">
    <subcellularLocation>
        <location evidence="1">Cell membrane</location>
        <topology evidence="1">Multi-pass membrane protein</topology>
    </subcellularLocation>
</comment>
<keyword evidence="6 7" id="KW-0472">Membrane</keyword>
<dbReference type="PANTHER" id="PTHR30506">
    <property type="entry name" value="INNER MEMBRANE PROTEIN"/>
    <property type="match status" value="1"/>
</dbReference>
<dbReference type="Proteomes" id="UP000199527">
    <property type="component" value="Unassembled WGS sequence"/>
</dbReference>
<dbReference type="AlphaFoldDB" id="A0A1G8SGV8"/>
<evidence type="ECO:0000256" key="6">
    <source>
        <dbReference type="ARBA" id="ARBA00023136"/>
    </source>
</evidence>
<evidence type="ECO:0000313" key="9">
    <source>
        <dbReference type="EMBL" id="SDJ28383.1"/>
    </source>
</evidence>
<proteinExistence type="inferred from homology"/>
<evidence type="ECO:0000259" key="8">
    <source>
        <dbReference type="Pfam" id="PF03458"/>
    </source>
</evidence>
<dbReference type="EMBL" id="FNEM01000006">
    <property type="protein sequence ID" value="SDJ28383.1"/>
    <property type="molecule type" value="Genomic_DNA"/>
</dbReference>
<keyword evidence="10" id="KW-1185">Reference proteome</keyword>
<feature type="transmembrane region" description="Helical" evidence="7">
    <location>
        <begin position="92"/>
        <end position="113"/>
    </location>
</feature>
<feature type="transmembrane region" description="Helical" evidence="7">
    <location>
        <begin position="68"/>
        <end position="85"/>
    </location>
</feature>
<dbReference type="GO" id="GO:0005886">
    <property type="term" value="C:plasma membrane"/>
    <property type="evidence" value="ECO:0007669"/>
    <property type="project" value="UniProtKB-SubCell"/>
</dbReference>
<keyword evidence="4 7" id="KW-0812">Transmembrane</keyword>
<dbReference type="Pfam" id="PF03458">
    <property type="entry name" value="Gly_transporter"/>
    <property type="match status" value="2"/>
</dbReference>
<gene>
    <name evidence="9" type="ORF">SAMN04488540_106178</name>
</gene>